<dbReference type="InterPro" id="IPR011990">
    <property type="entry name" value="TPR-like_helical_dom_sf"/>
</dbReference>
<name>A0ABN4XNL4_9PSED</name>
<dbReference type="SMART" id="SM00671">
    <property type="entry name" value="SEL1"/>
    <property type="match status" value="4"/>
</dbReference>
<dbReference type="Proteomes" id="UP000191010">
    <property type="component" value="Chromosome"/>
</dbReference>
<evidence type="ECO:0008006" key="3">
    <source>
        <dbReference type="Google" id="ProtNLM"/>
    </source>
</evidence>
<dbReference type="PANTHER" id="PTHR11102:SF160">
    <property type="entry name" value="ERAD-ASSOCIATED E3 UBIQUITIN-PROTEIN LIGASE COMPONENT HRD3"/>
    <property type="match status" value="1"/>
</dbReference>
<dbReference type="Gene3D" id="1.25.40.10">
    <property type="entry name" value="Tetratricopeptide repeat domain"/>
    <property type="match status" value="1"/>
</dbReference>
<organism evidence="1 2">
    <name type="scientific">Pseudomonas parafulva</name>
    <dbReference type="NCBI Taxonomy" id="157782"/>
    <lineage>
        <taxon>Bacteria</taxon>
        <taxon>Pseudomonadati</taxon>
        <taxon>Pseudomonadota</taxon>
        <taxon>Gammaproteobacteria</taxon>
        <taxon>Pseudomonadales</taxon>
        <taxon>Pseudomonadaceae</taxon>
        <taxon>Pseudomonas</taxon>
    </lineage>
</organism>
<proteinExistence type="predicted"/>
<keyword evidence="2" id="KW-1185">Reference proteome</keyword>
<dbReference type="Pfam" id="PF08238">
    <property type="entry name" value="Sel1"/>
    <property type="match status" value="4"/>
</dbReference>
<gene>
    <name evidence="1" type="ORF">B2J77_00830</name>
</gene>
<dbReference type="PANTHER" id="PTHR11102">
    <property type="entry name" value="SEL-1-LIKE PROTEIN"/>
    <property type="match status" value="1"/>
</dbReference>
<accession>A0ABN4XNL4</accession>
<evidence type="ECO:0000313" key="2">
    <source>
        <dbReference type="Proteomes" id="UP000191010"/>
    </source>
</evidence>
<protein>
    <recommendedName>
        <fullName evidence="3">Sel1 repeat-containing protein</fullName>
    </recommendedName>
</protein>
<evidence type="ECO:0000313" key="1">
    <source>
        <dbReference type="EMBL" id="AQW66866.1"/>
    </source>
</evidence>
<sequence length="271" mass="30617">MRRSMRMNMSAVGNIHSLLARLLPAQVIVSPAVARRQRLFAGVGMPSQRTMLVSRLDEASDLQAVYQDLRLQALQGNVAALNDLGWIWLNGKYWRADTVLAGHLLRMAALQGSAVAWFNLGQQHYFGKGVDRSYTQAAECYRQAFERGMSHAAAALGDLYEEEVCDGPMQWQVDPQLAYRWFLQGAEQGEARCRFEVGYRLIHGLHVQPELKPALYWLELAAAAGVVQAAEELAVHFSRRDQERYQQWRDRAVQMGSTLALTMKLEDQVQP</sequence>
<dbReference type="InterPro" id="IPR006597">
    <property type="entry name" value="Sel1-like"/>
</dbReference>
<dbReference type="EMBL" id="CP019952">
    <property type="protein sequence ID" value="AQW66866.1"/>
    <property type="molecule type" value="Genomic_DNA"/>
</dbReference>
<reference evidence="1 2" key="1">
    <citation type="submission" date="2017-02" db="EMBL/GenBank/DDBJ databases">
        <authorList>
            <person name="Guo L."/>
        </authorList>
    </citation>
    <scope>NUCLEOTIDE SEQUENCE [LARGE SCALE GENOMIC DNA]</scope>
    <source>
        <strain evidence="1 2">PRS09-11288</strain>
    </source>
</reference>
<dbReference type="SUPFAM" id="SSF81901">
    <property type="entry name" value="HCP-like"/>
    <property type="match status" value="1"/>
</dbReference>
<dbReference type="InterPro" id="IPR050767">
    <property type="entry name" value="Sel1_AlgK"/>
</dbReference>